<keyword evidence="2" id="KW-1185">Reference proteome</keyword>
<organism evidence="1 2">
    <name type="scientific">Caenorhabditis angaria</name>
    <dbReference type="NCBI Taxonomy" id="860376"/>
    <lineage>
        <taxon>Eukaryota</taxon>
        <taxon>Metazoa</taxon>
        <taxon>Ecdysozoa</taxon>
        <taxon>Nematoda</taxon>
        <taxon>Chromadorea</taxon>
        <taxon>Rhabditida</taxon>
        <taxon>Rhabditina</taxon>
        <taxon>Rhabditomorpha</taxon>
        <taxon>Rhabditoidea</taxon>
        <taxon>Rhabditidae</taxon>
        <taxon>Peloderinae</taxon>
        <taxon>Caenorhabditis</taxon>
    </lineage>
</organism>
<sequence length="370" mass="42432">MTAKIDEELGSFAQNILEVLSKETKESDEKIDKLWTDSEKKELAELFGGKKKKNVPNSGFKHILNLFEIEKSEQGLLLLCRIVDAILWVFASENDRKKEKAIVKFDAIAVFSRILRRRLILRIETASNSNSEIMMNLEIDRILYKLLLNIGLKDARFNLKIRMAGIVQIMCRMFMKFDELLDCFYPLFIRIARSPRSGQMIGRQEGFVKKLTDKIWYLNGLENAENIHLLDKHLQILFFVLKNRRVRVQIIRDSYCRTLLEILEKHLKGCSPKPARRLLSSIFGTTDESTNLAISAHIEVIVTNLAILRLLANNKKARDELISLGTLQICAKKLKSMSDEDGKNGMKSKMMASFFFGAGLIKKNKNFIGG</sequence>
<comment type="caution">
    <text evidence="1">The sequence shown here is derived from an EMBL/GenBank/DDBJ whole genome shotgun (WGS) entry which is preliminary data.</text>
</comment>
<evidence type="ECO:0000313" key="1">
    <source>
        <dbReference type="EMBL" id="CAI5439554.1"/>
    </source>
</evidence>
<protein>
    <submittedName>
        <fullName evidence="1">Uncharacterized protein</fullName>
    </submittedName>
</protein>
<name>A0A9P1MXG2_9PELO</name>
<dbReference type="AlphaFoldDB" id="A0A9P1MXG2"/>
<reference evidence="1" key="1">
    <citation type="submission" date="2022-11" db="EMBL/GenBank/DDBJ databases">
        <authorList>
            <person name="Kikuchi T."/>
        </authorList>
    </citation>
    <scope>NUCLEOTIDE SEQUENCE</scope>
    <source>
        <strain evidence="1">PS1010</strain>
    </source>
</reference>
<dbReference type="Proteomes" id="UP001152747">
    <property type="component" value="Unassembled WGS sequence"/>
</dbReference>
<dbReference type="EMBL" id="CANHGI010000001">
    <property type="protein sequence ID" value="CAI5439554.1"/>
    <property type="molecule type" value="Genomic_DNA"/>
</dbReference>
<accession>A0A9P1MXG2</accession>
<evidence type="ECO:0000313" key="2">
    <source>
        <dbReference type="Proteomes" id="UP001152747"/>
    </source>
</evidence>
<gene>
    <name evidence="1" type="ORF">CAMP_LOCUS2191</name>
</gene>
<dbReference type="OrthoDB" id="5864960at2759"/>
<proteinExistence type="predicted"/>